<evidence type="ECO:0000313" key="3">
    <source>
        <dbReference type="EMBL" id="PPJ72412.1"/>
    </source>
</evidence>
<dbReference type="STRING" id="1283.ShL2_02444"/>
<feature type="transmembrane region" description="Helical" evidence="1">
    <location>
        <begin position="9"/>
        <end position="30"/>
    </location>
</feature>
<dbReference type="PANTHER" id="PTHR36433:SF2">
    <property type="entry name" value="YXEA FAMILY PROTEIN"/>
    <property type="match status" value="1"/>
</dbReference>
<proteinExistence type="predicted"/>
<reference evidence="2 5" key="2">
    <citation type="submission" date="2023-08" db="EMBL/GenBank/DDBJ databases">
        <title>Genomic surveillance of Staphylococcus haemolyticus neonatal outbreak in southern France.</title>
        <authorList>
            <person name="Magnan C."/>
            <person name="Morsli M."/>
            <person name="Thiery B."/>
            <person name="Salipante F."/>
            <person name="Attar J."/>
            <person name="Massimo D.M."/>
            <person name="Ory J."/>
            <person name="Pantel A."/>
            <person name="Lavigne J.-P."/>
        </authorList>
    </citation>
    <scope>NUCLEOTIDE SEQUENCE [LARGE SCALE GENOMIC DNA]</scope>
    <source>
        <strain evidence="2 5">NSH026</strain>
    </source>
</reference>
<dbReference type="Proteomes" id="UP000238153">
    <property type="component" value="Unassembled WGS sequence"/>
</dbReference>
<keyword evidence="1" id="KW-1133">Transmembrane helix</keyword>
<dbReference type="Proteomes" id="UP001269271">
    <property type="component" value="Unassembled WGS sequence"/>
</dbReference>
<comment type="caution">
    <text evidence="3">The sequence shown here is derived from an EMBL/GenBank/DDBJ whole genome shotgun (WGS) entry which is preliminary data.</text>
</comment>
<evidence type="ECO:0000313" key="4">
    <source>
        <dbReference type="Proteomes" id="UP000238153"/>
    </source>
</evidence>
<dbReference type="EMBL" id="JAVSOO010000006">
    <property type="protein sequence ID" value="MDT4286121.1"/>
    <property type="molecule type" value="Genomic_DNA"/>
</dbReference>
<gene>
    <name evidence="3" type="ORF">CV019_10950</name>
    <name evidence="2" type="ORF">RO950_03705</name>
</gene>
<dbReference type="RefSeq" id="WP_011276902.1">
    <property type="nucleotide sequence ID" value="NZ_BKAY01000010.1"/>
</dbReference>
<keyword evidence="1" id="KW-0472">Membrane</keyword>
<dbReference type="AlphaFoldDB" id="A0A2A1K840"/>
<dbReference type="PANTHER" id="PTHR36433">
    <property type="entry name" value="HYPOTHETICAL CYTOSOLIC PROTEIN"/>
    <property type="match status" value="1"/>
</dbReference>
<dbReference type="InterPro" id="IPR036166">
    <property type="entry name" value="YxeA-like_sf"/>
</dbReference>
<dbReference type="Gene3D" id="2.40.50.480">
    <property type="match status" value="1"/>
</dbReference>
<keyword evidence="5" id="KW-1185">Reference proteome</keyword>
<dbReference type="EMBL" id="PGWX01000377">
    <property type="protein sequence ID" value="PPJ72412.1"/>
    <property type="molecule type" value="Genomic_DNA"/>
</dbReference>
<dbReference type="NCBIfam" id="TIGR01655">
    <property type="entry name" value="yxeA_fam"/>
    <property type="match status" value="1"/>
</dbReference>
<dbReference type="InterPro" id="IPR006542">
    <property type="entry name" value="DUF1093"/>
</dbReference>
<dbReference type="Pfam" id="PF06486">
    <property type="entry name" value="DUF1093"/>
    <property type="match status" value="1"/>
</dbReference>
<evidence type="ECO:0000313" key="5">
    <source>
        <dbReference type="Proteomes" id="UP001269271"/>
    </source>
</evidence>
<dbReference type="GeneID" id="93781901"/>
<reference evidence="3 4" key="1">
    <citation type="submission" date="2017-11" db="EMBL/GenBank/DDBJ databases">
        <authorList>
            <person name="Founou R.C."/>
            <person name="Founou L."/>
            <person name="Allam M."/>
            <person name="Ismail A."/>
            <person name="Essack S.Y."/>
        </authorList>
    </citation>
    <scope>NUCLEOTIDE SEQUENCE [LARGE SCALE GENOMIC DNA]</scope>
    <source>
        <strain evidence="3 4">G811N2B1</strain>
    </source>
</reference>
<dbReference type="SUPFAM" id="SSF159121">
    <property type="entry name" value="BC4932-like"/>
    <property type="match status" value="1"/>
</dbReference>
<sequence>MILKTLRNIFITIVVIAIIVIGGLFGLNAYSNQHPNNHSINDWNKLNPLAPTYEYYVKTQKPSKVEVVDKEKDFYIYHYNQTGYTKDGKSKKIEYTASKKLKQNHYLVVREKSHTIQSFEEVKKSKIPTKAKEKL</sequence>
<dbReference type="OMA" id="NHSINDW"/>
<keyword evidence="1" id="KW-0812">Transmembrane</keyword>
<accession>A0A2A1K840</accession>
<evidence type="ECO:0000313" key="2">
    <source>
        <dbReference type="EMBL" id="MDT4286121.1"/>
    </source>
</evidence>
<protein>
    <submittedName>
        <fullName evidence="3">DUF1093 domain-containing protein</fullName>
    </submittedName>
    <submittedName>
        <fullName evidence="2">YxeA family protein</fullName>
    </submittedName>
</protein>
<name>A0A2A1K840_STAHA</name>
<evidence type="ECO:0000256" key="1">
    <source>
        <dbReference type="SAM" id="Phobius"/>
    </source>
</evidence>
<organism evidence="3 4">
    <name type="scientific">Staphylococcus haemolyticus</name>
    <dbReference type="NCBI Taxonomy" id="1283"/>
    <lineage>
        <taxon>Bacteria</taxon>
        <taxon>Bacillati</taxon>
        <taxon>Bacillota</taxon>
        <taxon>Bacilli</taxon>
        <taxon>Bacillales</taxon>
        <taxon>Staphylococcaceae</taxon>
        <taxon>Staphylococcus</taxon>
    </lineage>
</organism>